<feature type="region of interest" description="Disordered" evidence="2">
    <location>
        <begin position="283"/>
        <end position="326"/>
    </location>
</feature>
<comment type="caution">
    <text evidence="4">The sequence shown here is derived from an EMBL/GenBank/DDBJ whole genome shotgun (WGS) entry which is preliminary data.</text>
</comment>
<keyword evidence="5" id="KW-1185">Reference proteome</keyword>
<evidence type="ECO:0000256" key="2">
    <source>
        <dbReference type="SAM" id="MobiDB-lite"/>
    </source>
</evidence>
<dbReference type="PANTHER" id="PTHR14490">
    <property type="entry name" value="ZINC FINGER, ZZ TYPE"/>
    <property type="match status" value="1"/>
</dbReference>
<dbReference type="InterPro" id="IPR024626">
    <property type="entry name" value="Kri1-like_C"/>
</dbReference>
<dbReference type="InterPro" id="IPR018034">
    <property type="entry name" value="Kri1"/>
</dbReference>
<feature type="region of interest" description="Disordered" evidence="2">
    <location>
        <begin position="98"/>
        <end position="124"/>
    </location>
</feature>
<proteinExistence type="inferred from homology"/>
<feature type="compositionally biased region" description="Basic and acidic residues" evidence="2">
    <location>
        <begin position="179"/>
        <end position="206"/>
    </location>
</feature>
<feature type="compositionally biased region" description="Acidic residues" evidence="2">
    <location>
        <begin position="306"/>
        <end position="321"/>
    </location>
</feature>
<feature type="compositionally biased region" description="Acidic residues" evidence="2">
    <location>
        <begin position="44"/>
        <end position="68"/>
    </location>
</feature>
<gene>
    <name evidence="4" type="ORF">D9758_006312</name>
</gene>
<feature type="compositionally biased region" description="Basic and acidic residues" evidence="2">
    <location>
        <begin position="709"/>
        <end position="722"/>
    </location>
</feature>
<feature type="region of interest" description="Disordered" evidence="2">
    <location>
        <begin position="643"/>
        <end position="738"/>
    </location>
</feature>
<reference evidence="4 5" key="1">
    <citation type="journal article" date="2020" name="ISME J.">
        <title>Uncovering the hidden diversity of litter-decomposition mechanisms in mushroom-forming fungi.</title>
        <authorList>
            <person name="Floudas D."/>
            <person name="Bentzer J."/>
            <person name="Ahren D."/>
            <person name="Johansson T."/>
            <person name="Persson P."/>
            <person name="Tunlid A."/>
        </authorList>
    </citation>
    <scope>NUCLEOTIDE SEQUENCE [LARGE SCALE GENOMIC DNA]</scope>
    <source>
        <strain evidence="4 5">CBS 291.85</strain>
    </source>
</reference>
<evidence type="ECO:0000259" key="3">
    <source>
        <dbReference type="Pfam" id="PF12936"/>
    </source>
</evidence>
<accession>A0A8H5DA59</accession>
<sequence>MLSDSESDSGDVHQLTVNEHYAKAFQYRKEREELDKLKAKYGSDYDEDDDEDETNSESDESEDEDGEELTPAVDAAILRTLAKIKRKDPEIYDSKLGVFEEEQKKLGPAEPRIRQRSDKSKPVTLRQVALEAALERDSQSPEPEPLTHVEEQRLLRDETIAAFHTKGAGNADDEEDDFLIPRERTKDELEKEEEEYKTFLEREVGKDLNGLITVEPTGERSSVDESLVKAEEDSGKKKEKQQKKKKEGQSSGGAKGKSKEEEDQEFLMSYILNRGWIDRSAKRVPTYGEITSSKGKGKDKIKEKPEDEEDVEALPENEDDLLPTVHSDVDQDDFEDIVDRFESSYNFRFEEPEAAEIKSYPRNIDSLVRREDSTRKEARERKKKRKEEELQKKREEVKRLKSLKMKELRAKLERIGREGGKNFEEDPALQQLDLEGDWDPAKHDQQMSGLYGDDADYDADGKPTWDDDIDIGDIIVDDEAPEPSSKKDKKKKKKKDKEGLQEDGVDVEAMDADVEMGDDEEWDGTEEMRKRKLEEYMNEIYALDFNDMVCVIFIPLPLPELELIALPSAHFSILQVGGMPTRFQYTQVQPQNFALTPVEILMATDQELNEYMGIKKYAPYRENSKKWDNQRNDRLQELKTKIAARTSGGEMEGLADEQPRQSKKRKGKKERMRAKMFAEPEEDGEDKKAVEGENGKRKRAEVDEDSEDEVKGEPEVDEVEKTGKKKRRRHRKKEAHAT</sequence>
<comment type="similarity">
    <text evidence="1">Belongs to the KRI1 family.</text>
</comment>
<dbReference type="OrthoDB" id="10252032at2759"/>
<feature type="region of interest" description="Disordered" evidence="2">
    <location>
        <begin position="414"/>
        <end position="462"/>
    </location>
</feature>
<feature type="region of interest" description="Disordered" evidence="2">
    <location>
        <begin position="38"/>
        <end position="73"/>
    </location>
</feature>
<dbReference type="GO" id="GO:0030686">
    <property type="term" value="C:90S preribosome"/>
    <property type="evidence" value="ECO:0007669"/>
    <property type="project" value="TreeGrafter"/>
</dbReference>
<feature type="compositionally biased region" description="Basic residues" evidence="2">
    <location>
        <begin position="661"/>
        <end position="674"/>
    </location>
</feature>
<feature type="compositionally biased region" description="Basic and acidic residues" evidence="2">
    <location>
        <begin position="367"/>
        <end position="394"/>
    </location>
</feature>
<dbReference type="GO" id="GO:0000447">
    <property type="term" value="P:endonucleolytic cleavage in ITS1 to separate SSU-rRNA from 5.8S rRNA and LSU-rRNA from tricistronic rRNA transcript (SSU-rRNA, 5.8S rRNA, LSU-rRNA)"/>
    <property type="evidence" value="ECO:0007669"/>
    <property type="project" value="TreeGrafter"/>
</dbReference>
<feature type="region of interest" description="Disordered" evidence="2">
    <location>
        <begin position="474"/>
        <end position="505"/>
    </location>
</feature>
<protein>
    <recommendedName>
        <fullName evidence="3">Kri1-like C-terminal domain-containing protein</fullName>
    </recommendedName>
</protein>
<dbReference type="PANTHER" id="PTHR14490:SF5">
    <property type="entry name" value="PROTEIN KRI1 HOMOLOG"/>
    <property type="match status" value="1"/>
</dbReference>
<dbReference type="GO" id="GO:0005730">
    <property type="term" value="C:nucleolus"/>
    <property type="evidence" value="ECO:0007669"/>
    <property type="project" value="TreeGrafter"/>
</dbReference>
<feature type="compositionally biased region" description="Basic residues" evidence="2">
    <location>
        <begin position="237"/>
        <end position="246"/>
    </location>
</feature>
<name>A0A8H5DA59_9AGAR</name>
<dbReference type="Proteomes" id="UP000559256">
    <property type="component" value="Unassembled WGS sequence"/>
</dbReference>
<evidence type="ECO:0000313" key="4">
    <source>
        <dbReference type="EMBL" id="KAF5355471.1"/>
    </source>
</evidence>
<feature type="compositionally biased region" description="Basic residues" evidence="2">
    <location>
        <begin position="723"/>
        <end position="738"/>
    </location>
</feature>
<evidence type="ECO:0000256" key="1">
    <source>
        <dbReference type="ARBA" id="ARBA00007473"/>
    </source>
</evidence>
<feature type="region of interest" description="Disordered" evidence="2">
    <location>
        <begin position="159"/>
        <end position="263"/>
    </location>
</feature>
<dbReference type="Pfam" id="PF12936">
    <property type="entry name" value="Kri1_C"/>
    <property type="match status" value="1"/>
</dbReference>
<feature type="compositionally biased region" description="Basic and acidic residues" evidence="2">
    <location>
        <begin position="217"/>
        <end position="236"/>
    </location>
</feature>
<dbReference type="AlphaFoldDB" id="A0A8H5DA59"/>
<organism evidence="4 5">
    <name type="scientific">Tetrapyrgos nigripes</name>
    <dbReference type="NCBI Taxonomy" id="182062"/>
    <lineage>
        <taxon>Eukaryota</taxon>
        <taxon>Fungi</taxon>
        <taxon>Dikarya</taxon>
        <taxon>Basidiomycota</taxon>
        <taxon>Agaricomycotina</taxon>
        <taxon>Agaricomycetes</taxon>
        <taxon>Agaricomycetidae</taxon>
        <taxon>Agaricales</taxon>
        <taxon>Marasmiineae</taxon>
        <taxon>Marasmiaceae</taxon>
        <taxon>Tetrapyrgos</taxon>
    </lineage>
</organism>
<feature type="compositionally biased region" description="Basic and acidic residues" evidence="2">
    <location>
        <begin position="101"/>
        <end position="121"/>
    </location>
</feature>
<feature type="compositionally biased region" description="Basic and acidic residues" evidence="2">
    <location>
        <begin position="414"/>
        <end position="424"/>
    </location>
</feature>
<feature type="region of interest" description="Disordered" evidence="2">
    <location>
        <begin position="360"/>
        <end position="394"/>
    </location>
</feature>
<feature type="compositionally biased region" description="Basic and acidic residues" evidence="2">
    <location>
        <begin position="296"/>
        <end position="305"/>
    </location>
</feature>
<evidence type="ECO:0000313" key="5">
    <source>
        <dbReference type="Proteomes" id="UP000559256"/>
    </source>
</evidence>
<dbReference type="Pfam" id="PF05178">
    <property type="entry name" value="Kri1"/>
    <property type="match status" value="1"/>
</dbReference>
<dbReference type="EMBL" id="JAACJM010000056">
    <property type="protein sequence ID" value="KAF5355471.1"/>
    <property type="molecule type" value="Genomic_DNA"/>
</dbReference>
<feature type="compositionally biased region" description="Basic and acidic residues" evidence="2">
    <location>
        <begin position="685"/>
        <end position="695"/>
    </location>
</feature>
<feature type="domain" description="Kri1-like C-terminal" evidence="3">
    <location>
        <begin position="531"/>
        <end position="640"/>
    </location>
</feature>